<dbReference type="PANTHER" id="PTHR38781">
    <property type="entry name" value="ANTITOXIN DINJ-RELATED"/>
    <property type="match status" value="1"/>
</dbReference>
<dbReference type="Gene3D" id="1.10.1220.10">
    <property type="entry name" value="Met repressor-like"/>
    <property type="match status" value="1"/>
</dbReference>
<reference evidence="4" key="1">
    <citation type="submission" date="2017-02" db="EMBL/GenBank/DDBJ databases">
        <authorList>
            <person name="Daims H."/>
        </authorList>
    </citation>
    <scope>NUCLEOTIDE SEQUENCE [LARGE SCALE GENOMIC DNA]</scope>
</reference>
<proteinExistence type="inferred from homology"/>
<evidence type="ECO:0000313" key="4">
    <source>
        <dbReference type="Proteomes" id="UP000195442"/>
    </source>
</evidence>
<dbReference type="Proteomes" id="UP000195442">
    <property type="component" value="Unassembled WGS sequence"/>
</dbReference>
<gene>
    <name evidence="3" type="ORF">CRENPOLYSF2_1450003</name>
</gene>
<keyword evidence="2" id="KW-1277">Toxin-antitoxin system</keyword>
<dbReference type="GO" id="GO:0015643">
    <property type="term" value="F:toxic substance binding"/>
    <property type="evidence" value="ECO:0007669"/>
    <property type="project" value="InterPro"/>
</dbReference>
<dbReference type="OrthoDB" id="9804867at2"/>
<dbReference type="AlphaFoldDB" id="A0A1R4H1Y1"/>
<evidence type="ECO:0000256" key="2">
    <source>
        <dbReference type="ARBA" id="ARBA00022649"/>
    </source>
</evidence>
<dbReference type="GO" id="GO:0006355">
    <property type="term" value="P:regulation of DNA-templated transcription"/>
    <property type="evidence" value="ECO:0007669"/>
    <property type="project" value="InterPro"/>
</dbReference>
<dbReference type="InterPro" id="IPR026262">
    <property type="entry name" value="DinJ"/>
</dbReference>
<dbReference type="GO" id="GO:0044010">
    <property type="term" value="P:single-species biofilm formation"/>
    <property type="evidence" value="ECO:0007669"/>
    <property type="project" value="InterPro"/>
</dbReference>
<protein>
    <submittedName>
        <fullName evidence="3">DNA-damage-inducible protein J</fullName>
    </submittedName>
</protein>
<organism evidence="3 4">
    <name type="scientific">Crenothrix polyspora</name>
    <dbReference type="NCBI Taxonomy" id="360316"/>
    <lineage>
        <taxon>Bacteria</taxon>
        <taxon>Pseudomonadati</taxon>
        <taxon>Pseudomonadota</taxon>
        <taxon>Gammaproteobacteria</taxon>
        <taxon>Methylococcales</taxon>
        <taxon>Crenotrichaceae</taxon>
        <taxon>Crenothrix</taxon>
    </lineage>
</organism>
<dbReference type="NCBIfam" id="TIGR02384">
    <property type="entry name" value="RelB_DinJ"/>
    <property type="match status" value="1"/>
</dbReference>
<dbReference type="InterPro" id="IPR007337">
    <property type="entry name" value="RelB/DinJ"/>
</dbReference>
<name>A0A1R4H1Y1_9GAMM</name>
<dbReference type="InterPro" id="IPR013321">
    <property type="entry name" value="Arc_rbn_hlx_hlx"/>
</dbReference>
<dbReference type="PANTHER" id="PTHR38781:SF1">
    <property type="entry name" value="ANTITOXIN DINJ-RELATED"/>
    <property type="match status" value="1"/>
</dbReference>
<keyword evidence="4" id="KW-1185">Reference proteome</keyword>
<dbReference type="RefSeq" id="WP_087145933.1">
    <property type="nucleotide sequence ID" value="NZ_FUKJ01000052.1"/>
</dbReference>
<comment type="similarity">
    <text evidence="1">Belongs to the RelB/DinJ antitoxin family.</text>
</comment>
<accession>A0A1R4H1Y1</accession>
<dbReference type="Pfam" id="PF04221">
    <property type="entry name" value="RelB"/>
    <property type="match status" value="1"/>
</dbReference>
<dbReference type="PIRSF" id="PIRSF003108">
    <property type="entry name" value="DinJ"/>
    <property type="match status" value="1"/>
</dbReference>
<sequence>MARSATYQIRIDEQDKTETFAILHDLGITPAQAVKMFFAQVRRTHSIPFPIEYTPNAKTAKLLLENQEYSKGFDNLEDLFADLER</sequence>
<dbReference type="GO" id="GO:0006351">
    <property type="term" value="P:DNA-templated transcription"/>
    <property type="evidence" value="ECO:0007669"/>
    <property type="project" value="TreeGrafter"/>
</dbReference>
<evidence type="ECO:0000313" key="3">
    <source>
        <dbReference type="EMBL" id="SJM90060.1"/>
    </source>
</evidence>
<dbReference type="GO" id="GO:0000987">
    <property type="term" value="F:cis-regulatory region sequence-specific DNA binding"/>
    <property type="evidence" value="ECO:0007669"/>
    <property type="project" value="InterPro"/>
</dbReference>
<dbReference type="EMBL" id="FUKJ01000052">
    <property type="protein sequence ID" value="SJM90060.1"/>
    <property type="molecule type" value="Genomic_DNA"/>
</dbReference>
<evidence type="ECO:0000256" key="1">
    <source>
        <dbReference type="ARBA" id="ARBA00010562"/>
    </source>
</evidence>